<sequence length="186" mass="21107">MRILRHKAFSAAFDALRVFPGLWEGFRIEHKFMSMKCDEEGASSLPALTEARNAGSLKSEETQGLEESLTAMTLDKTTQALTKDESARIFIKPWENGALVDQQRPLMIDKAEVTRAMRKKEHAKFRLFDIFGRALTHKNYFDAVVGNGTRRGRPAKKEVASEKKVIDRVAAILRSNSHNLQNFRLT</sequence>
<protein>
    <submittedName>
        <fullName evidence="1">Uncharacterized protein</fullName>
    </submittedName>
</protein>
<keyword evidence="2" id="KW-1185">Reference proteome</keyword>
<reference evidence="1" key="1">
    <citation type="journal article" date="2020" name="Stud. Mycol.">
        <title>101 Dothideomycetes genomes: a test case for predicting lifestyles and emergence of pathogens.</title>
        <authorList>
            <person name="Haridas S."/>
            <person name="Albert R."/>
            <person name="Binder M."/>
            <person name="Bloem J."/>
            <person name="Labutti K."/>
            <person name="Salamov A."/>
            <person name="Andreopoulos B."/>
            <person name="Baker S."/>
            <person name="Barry K."/>
            <person name="Bills G."/>
            <person name="Bluhm B."/>
            <person name="Cannon C."/>
            <person name="Castanera R."/>
            <person name="Culley D."/>
            <person name="Daum C."/>
            <person name="Ezra D."/>
            <person name="Gonzalez J."/>
            <person name="Henrissat B."/>
            <person name="Kuo A."/>
            <person name="Liang C."/>
            <person name="Lipzen A."/>
            <person name="Lutzoni F."/>
            <person name="Magnuson J."/>
            <person name="Mondo S."/>
            <person name="Nolan M."/>
            <person name="Ohm R."/>
            <person name="Pangilinan J."/>
            <person name="Park H.-J."/>
            <person name="Ramirez L."/>
            <person name="Alfaro M."/>
            <person name="Sun H."/>
            <person name="Tritt A."/>
            <person name="Yoshinaga Y."/>
            <person name="Zwiers L.-H."/>
            <person name="Turgeon B."/>
            <person name="Goodwin S."/>
            <person name="Spatafora J."/>
            <person name="Crous P."/>
            <person name="Grigoriev I."/>
        </authorList>
    </citation>
    <scope>NUCLEOTIDE SEQUENCE</scope>
    <source>
        <strain evidence="1">CBS 675.92</strain>
    </source>
</reference>
<evidence type="ECO:0000313" key="2">
    <source>
        <dbReference type="Proteomes" id="UP000800035"/>
    </source>
</evidence>
<dbReference type="AlphaFoldDB" id="A0A6A5T8Q9"/>
<dbReference type="Proteomes" id="UP000800035">
    <property type="component" value="Unassembled WGS sequence"/>
</dbReference>
<dbReference type="OrthoDB" id="4227485at2759"/>
<dbReference type="InterPro" id="IPR022198">
    <property type="entry name" value="DUF3723"/>
</dbReference>
<accession>A0A6A5T8Q9</accession>
<gene>
    <name evidence="1" type="ORF">CC80DRAFT_511292</name>
</gene>
<name>A0A6A5T8Q9_9PLEO</name>
<evidence type="ECO:0000313" key="1">
    <source>
        <dbReference type="EMBL" id="KAF1948544.1"/>
    </source>
</evidence>
<dbReference type="EMBL" id="ML977055">
    <property type="protein sequence ID" value="KAF1948544.1"/>
    <property type="molecule type" value="Genomic_DNA"/>
</dbReference>
<organism evidence="1 2">
    <name type="scientific">Byssothecium circinans</name>
    <dbReference type="NCBI Taxonomy" id="147558"/>
    <lineage>
        <taxon>Eukaryota</taxon>
        <taxon>Fungi</taxon>
        <taxon>Dikarya</taxon>
        <taxon>Ascomycota</taxon>
        <taxon>Pezizomycotina</taxon>
        <taxon>Dothideomycetes</taxon>
        <taxon>Pleosporomycetidae</taxon>
        <taxon>Pleosporales</taxon>
        <taxon>Massarineae</taxon>
        <taxon>Massarinaceae</taxon>
        <taxon>Byssothecium</taxon>
    </lineage>
</organism>
<proteinExistence type="predicted"/>
<dbReference type="Pfam" id="PF12520">
    <property type="entry name" value="DUF3723"/>
    <property type="match status" value="1"/>
</dbReference>